<proteinExistence type="predicted"/>
<organism evidence="1">
    <name type="scientific">Lepeophtheirus salmonis</name>
    <name type="common">Salmon louse</name>
    <name type="synonym">Caligus salmonis</name>
    <dbReference type="NCBI Taxonomy" id="72036"/>
    <lineage>
        <taxon>Eukaryota</taxon>
        <taxon>Metazoa</taxon>
        <taxon>Ecdysozoa</taxon>
        <taxon>Arthropoda</taxon>
        <taxon>Crustacea</taxon>
        <taxon>Multicrustacea</taxon>
        <taxon>Hexanauplia</taxon>
        <taxon>Copepoda</taxon>
        <taxon>Siphonostomatoida</taxon>
        <taxon>Caligidae</taxon>
        <taxon>Lepeophtheirus</taxon>
    </lineage>
</organism>
<dbReference type="EMBL" id="HACA01030058">
    <property type="protein sequence ID" value="CDW47419.1"/>
    <property type="molecule type" value="Transcribed_RNA"/>
</dbReference>
<protein>
    <recommendedName>
        <fullName evidence="2">Tc1-like transposase DDE domain-containing protein</fullName>
    </recommendedName>
</protein>
<accession>A0A0K2VAB5</accession>
<reference evidence="1" key="1">
    <citation type="submission" date="2014-05" db="EMBL/GenBank/DDBJ databases">
        <authorList>
            <person name="Chronopoulou M."/>
        </authorList>
    </citation>
    <scope>NUCLEOTIDE SEQUENCE</scope>
    <source>
        <tissue evidence="1">Whole organism</tissue>
    </source>
</reference>
<dbReference type="Gene3D" id="3.30.420.10">
    <property type="entry name" value="Ribonuclease H-like superfamily/Ribonuclease H"/>
    <property type="match status" value="1"/>
</dbReference>
<evidence type="ECO:0000313" key="1">
    <source>
        <dbReference type="EMBL" id="CDW47419.1"/>
    </source>
</evidence>
<sequence length="179" mass="20886">MKKTFTVDPVFNKQNNRVVRFEDTSEDLHHVSKMSGWVPHSAGRRRTLARLLEDQGIPVIPQDHQEVGQGVLRLSPGWGTPPPHTKLMLCKPGWQRTPEFWPKNFWPSHSPELNPLDYSIWWQVESKGFRSRHSNVTHLKSSVEKEWKLRRRDYIARVCSTFCGRLKAVIESNEGQIHK</sequence>
<dbReference type="AlphaFoldDB" id="A0A0K2VAB5"/>
<evidence type="ECO:0008006" key="2">
    <source>
        <dbReference type="Google" id="ProtNLM"/>
    </source>
</evidence>
<name>A0A0K2VAB5_LEPSM</name>
<dbReference type="InterPro" id="IPR036397">
    <property type="entry name" value="RNaseH_sf"/>
</dbReference>
<dbReference type="GO" id="GO:0003676">
    <property type="term" value="F:nucleic acid binding"/>
    <property type="evidence" value="ECO:0007669"/>
    <property type="project" value="InterPro"/>
</dbReference>